<accession>A0ABM7VKI4</accession>
<name>A0ABM7VKI4_9BACT</name>
<protein>
    <recommendedName>
        <fullName evidence="4">Nuclear transport factor 2 family protein</fullName>
    </recommendedName>
</protein>
<reference evidence="1 3" key="1">
    <citation type="submission" date="2021-12" db="EMBL/GenBank/DDBJ databases">
        <title>Genome sequencing of bacteria with rrn-lacking chromosome and rrn-plasmid.</title>
        <authorList>
            <person name="Anda M."/>
            <person name="Iwasaki W."/>
        </authorList>
    </citation>
    <scope>NUCLEOTIDE SEQUENCE [LARGE SCALE GENOMIC DNA]</scope>
    <source>
        <strain evidence="1 3">NBRC 101262</strain>
        <plasmid evidence="1 3">pPP2</plasmid>
    </source>
</reference>
<sequence length="145" mass="16750">MRIKSYILVITLLLVNTAFGQVREKVSEAEIKEIIELAIELSELQQYFHIDIDSTRVPLIIKEFGTVNSKNLNGLQKFGQQVQVMDELTIKEKKINAYLNIGDWTYGGDNLRLQMDYPVEGITINMRLNRINGHWKIVDSLIIEE</sequence>
<evidence type="ECO:0000313" key="1">
    <source>
        <dbReference type="EMBL" id="BDD01375.1"/>
    </source>
</evidence>
<organism evidence="1 3">
    <name type="scientific">Persicobacter psychrovividus</name>
    <dbReference type="NCBI Taxonomy" id="387638"/>
    <lineage>
        <taxon>Bacteria</taxon>
        <taxon>Pseudomonadati</taxon>
        <taxon>Bacteroidota</taxon>
        <taxon>Cytophagia</taxon>
        <taxon>Cytophagales</taxon>
        <taxon>Persicobacteraceae</taxon>
        <taxon>Persicobacter</taxon>
    </lineage>
</organism>
<gene>
    <name evidence="1" type="ORF">PEPS_36550</name>
    <name evidence="2" type="ORF">PEPS_37470</name>
</gene>
<dbReference type="Proteomes" id="UP001354989">
    <property type="component" value="Plasmid pPP2"/>
</dbReference>
<evidence type="ECO:0000313" key="2">
    <source>
        <dbReference type="EMBL" id="BDD01467.1"/>
    </source>
</evidence>
<dbReference type="RefSeq" id="WP_338398682.1">
    <property type="nucleotide sequence ID" value="NZ_AP025294.1"/>
</dbReference>
<proteinExistence type="predicted"/>
<dbReference type="EMBL" id="AP025294">
    <property type="protein sequence ID" value="BDD01467.1"/>
    <property type="molecule type" value="Genomic_DNA"/>
</dbReference>
<keyword evidence="1" id="KW-0614">Plasmid</keyword>
<keyword evidence="3" id="KW-1185">Reference proteome</keyword>
<evidence type="ECO:0008006" key="4">
    <source>
        <dbReference type="Google" id="ProtNLM"/>
    </source>
</evidence>
<geneLocation type="plasmid" evidence="1 3">
    <name>pPP2</name>
</geneLocation>
<dbReference type="EMBL" id="AP025294">
    <property type="protein sequence ID" value="BDD01375.1"/>
    <property type="molecule type" value="Genomic_DNA"/>
</dbReference>
<evidence type="ECO:0000313" key="3">
    <source>
        <dbReference type="Proteomes" id="UP001354989"/>
    </source>
</evidence>